<name>A0ACC0VQW0_9STRA</name>
<reference evidence="1 2" key="1">
    <citation type="journal article" date="2022" name="bioRxiv">
        <title>The genome of the oomycete Peronosclerospora sorghi, a cosmopolitan pathogen of maize and sorghum, is inflated with dispersed pseudogenes.</title>
        <authorList>
            <person name="Fletcher K."/>
            <person name="Martin F."/>
            <person name="Isakeit T."/>
            <person name="Cavanaugh K."/>
            <person name="Magill C."/>
            <person name="Michelmore R."/>
        </authorList>
    </citation>
    <scope>NUCLEOTIDE SEQUENCE [LARGE SCALE GENOMIC DNA]</scope>
    <source>
        <strain evidence="1">P6</strain>
    </source>
</reference>
<evidence type="ECO:0000313" key="2">
    <source>
        <dbReference type="Proteomes" id="UP001163321"/>
    </source>
</evidence>
<gene>
    <name evidence="1" type="ORF">PsorP6_003043</name>
</gene>
<dbReference type="Proteomes" id="UP001163321">
    <property type="component" value="Chromosome 8"/>
</dbReference>
<protein>
    <submittedName>
        <fullName evidence="1">Uncharacterized protein</fullName>
    </submittedName>
</protein>
<accession>A0ACC0VQW0</accession>
<organism evidence="1 2">
    <name type="scientific">Peronosclerospora sorghi</name>
    <dbReference type="NCBI Taxonomy" id="230839"/>
    <lineage>
        <taxon>Eukaryota</taxon>
        <taxon>Sar</taxon>
        <taxon>Stramenopiles</taxon>
        <taxon>Oomycota</taxon>
        <taxon>Peronosporomycetes</taxon>
        <taxon>Peronosporales</taxon>
        <taxon>Peronosporaceae</taxon>
        <taxon>Peronosclerospora</taxon>
    </lineage>
</organism>
<sequence>MRNSDDVMSCRHNIGDVDDLIQRRSLVKEDEKLYLDEEEDAPQRHVTWQPGAIPSQDDEKLRQIVKCSSIYFDAVDLEATVESDQEDAEYYDHPFMSLCGHLLADARPNEDMDRIFSDHLVTFDDFRRNSASLLANPNLRFFVNGKISAYNAEMQAYFVSRVFFLYSPHLPINTSRDTNSEEKSTTLWVCSDDGRLTEDTASIRSELDDHKRLKPNHEELVAMDLHSGMHELVFVLQSQNPVEEIARVTATMYVWPVHAKVVIAHMDGAIISCATAGRIFKRRGPDAMHSGAMDFYAKLTQNGYHVVYVTCHGLAQANVLRTRSRSNVRDKGEASIPMGPVLHSPDRLLSTASLDDAQDVNIAALDAFRLLFPLCVNPFYASFSTTQASSLVFTKWVCFPGKCLW</sequence>
<proteinExistence type="predicted"/>
<dbReference type="EMBL" id="CM047587">
    <property type="protein sequence ID" value="KAI9908146.1"/>
    <property type="molecule type" value="Genomic_DNA"/>
</dbReference>
<evidence type="ECO:0000313" key="1">
    <source>
        <dbReference type="EMBL" id="KAI9908146.1"/>
    </source>
</evidence>
<comment type="caution">
    <text evidence="1">The sequence shown here is derived from an EMBL/GenBank/DDBJ whole genome shotgun (WGS) entry which is preliminary data.</text>
</comment>
<keyword evidence="2" id="KW-1185">Reference proteome</keyword>